<feature type="transmembrane region" description="Helical" evidence="6">
    <location>
        <begin position="130"/>
        <end position="157"/>
    </location>
</feature>
<evidence type="ECO:0000259" key="7">
    <source>
        <dbReference type="Pfam" id="PF01292"/>
    </source>
</evidence>
<evidence type="ECO:0000256" key="3">
    <source>
        <dbReference type="ARBA" id="ARBA00022692"/>
    </source>
</evidence>
<evidence type="ECO:0000256" key="5">
    <source>
        <dbReference type="ARBA" id="ARBA00023136"/>
    </source>
</evidence>
<evidence type="ECO:0000256" key="4">
    <source>
        <dbReference type="ARBA" id="ARBA00022989"/>
    </source>
</evidence>
<keyword evidence="2" id="KW-1003">Cell membrane</keyword>
<keyword evidence="9" id="KW-1185">Reference proteome</keyword>
<gene>
    <name evidence="8" type="primary">fdhO</name>
    <name evidence="8" type="ORF">ASUIS_0984</name>
</gene>
<dbReference type="AlphaFoldDB" id="A0AAD0WQN7"/>
<evidence type="ECO:0000313" key="8">
    <source>
        <dbReference type="EMBL" id="AXX89472.1"/>
    </source>
</evidence>
<feature type="transmembrane region" description="Helical" evidence="6">
    <location>
        <begin position="92"/>
        <end position="110"/>
    </location>
</feature>
<evidence type="ECO:0000256" key="1">
    <source>
        <dbReference type="ARBA" id="ARBA00004651"/>
    </source>
</evidence>
<feature type="domain" description="Cytochrome b561 bacterial/Ni-hydrogenase" evidence="7">
    <location>
        <begin position="128"/>
        <end position="285"/>
    </location>
</feature>
<feature type="transmembrane region" description="Helical" evidence="6">
    <location>
        <begin position="260"/>
        <end position="283"/>
    </location>
</feature>
<reference evidence="8 9" key="1">
    <citation type="submission" date="2018-08" db="EMBL/GenBank/DDBJ databases">
        <title>Complete genome of the Arcobacter suis type strain LMG 26152.</title>
        <authorList>
            <person name="Miller W.G."/>
            <person name="Yee E."/>
            <person name="Bono J.L."/>
        </authorList>
    </citation>
    <scope>NUCLEOTIDE SEQUENCE [LARGE SCALE GENOMIC DNA]</scope>
    <source>
        <strain evidence="8 9">CECT 7833</strain>
    </source>
</reference>
<protein>
    <submittedName>
        <fullName evidence="8">Formate dehydrogenase N, cytochrome b-556 subunit</fullName>
    </submittedName>
</protein>
<dbReference type="KEGG" id="asui:ASUIS_0984"/>
<dbReference type="GO" id="GO:0009055">
    <property type="term" value="F:electron transfer activity"/>
    <property type="evidence" value="ECO:0007669"/>
    <property type="project" value="InterPro"/>
</dbReference>
<dbReference type="RefSeq" id="WP_118886019.1">
    <property type="nucleotide sequence ID" value="NZ_CP032100.1"/>
</dbReference>
<dbReference type="Pfam" id="PF01292">
    <property type="entry name" value="Ni_hydr_CYTB"/>
    <property type="match status" value="1"/>
</dbReference>
<dbReference type="Gene3D" id="1.20.950.20">
    <property type="entry name" value="Transmembrane di-heme cytochromes, Chain C"/>
    <property type="match status" value="1"/>
</dbReference>
<dbReference type="GO" id="GO:0005886">
    <property type="term" value="C:plasma membrane"/>
    <property type="evidence" value="ECO:0007669"/>
    <property type="project" value="UniProtKB-SubCell"/>
</dbReference>
<dbReference type="InterPro" id="IPR011577">
    <property type="entry name" value="Cyt_b561_bac/Ni-Hgenase"/>
</dbReference>
<keyword evidence="5 6" id="KW-0472">Membrane</keyword>
<dbReference type="GO" id="GO:0022904">
    <property type="term" value="P:respiratory electron transport chain"/>
    <property type="evidence" value="ECO:0007669"/>
    <property type="project" value="InterPro"/>
</dbReference>
<feature type="transmembrane region" description="Helical" evidence="6">
    <location>
        <begin position="177"/>
        <end position="197"/>
    </location>
</feature>
<evidence type="ECO:0000256" key="6">
    <source>
        <dbReference type="SAM" id="Phobius"/>
    </source>
</evidence>
<keyword evidence="4 6" id="KW-1133">Transmembrane helix</keyword>
<name>A0AAD0WQN7_9BACT</name>
<dbReference type="EMBL" id="CP032100">
    <property type="protein sequence ID" value="AXX89472.1"/>
    <property type="molecule type" value="Genomic_DNA"/>
</dbReference>
<comment type="subcellular location">
    <subcellularLocation>
        <location evidence="1">Cell membrane</location>
        <topology evidence="1">Multi-pass membrane protein</topology>
    </subcellularLocation>
</comment>
<organism evidence="8 9">
    <name type="scientific">Arcobacter suis CECT 7833</name>
    <dbReference type="NCBI Taxonomy" id="663365"/>
    <lineage>
        <taxon>Bacteria</taxon>
        <taxon>Pseudomonadati</taxon>
        <taxon>Campylobacterota</taxon>
        <taxon>Epsilonproteobacteria</taxon>
        <taxon>Campylobacterales</taxon>
        <taxon>Arcobacteraceae</taxon>
        <taxon>Arcobacter</taxon>
    </lineage>
</organism>
<dbReference type="InterPro" id="IPR016174">
    <property type="entry name" value="Di-haem_cyt_TM"/>
</dbReference>
<evidence type="ECO:0000313" key="9">
    <source>
        <dbReference type="Proteomes" id="UP000263040"/>
    </source>
</evidence>
<feature type="transmembrane region" description="Helical" evidence="6">
    <location>
        <begin position="218"/>
        <end position="240"/>
    </location>
</feature>
<keyword evidence="3 6" id="KW-0812">Transmembrane</keyword>
<accession>A0AAD0WQN7</accession>
<proteinExistence type="predicted"/>
<evidence type="ECO:0000256" key="2">
    <source>
        <dbReference type="ARBA" id="ARBA00022475"/>
    </source>
</evidence>
<dbReference type="Proteomes" id="UP000263040">
    <property type="component" value="Chromosome"/>
</dbReference>
<sequence length="319" mass="36345">MENSSFFHRNKAYILTLLGLSLVGFVFVKFMMVMDWEYLIKYTLHVITGGNLDGVLAPPTSNYQGMVNAAFGPNYEAIAPEIIRASNERQLYIWWVFVAEIAIFCVMYTISGRKEALITRPNDQVQVFSIFHRAVIWLNVIIIITLIITGFNITWSLRSEGGFIPFMLRGTHEITGLIWFPIWLLMTIIAFKDIKLLSKNSLLGKIILPGKYKPMKRIIFIVFVLMGAGLLTSGFIIWYLHPDSHTHAQVIQFKRALLYVHFGSSVLIMFFLMDFVYSALVAVKGNLKGLITGKYPREHLEQLAPDVLADIENKKGKMA</sequence>
<dbReference type="SUPFAM" id="SSF81342">
    <property type="entry name" value="Transmembrane di-heme cytochromes"/>
    <property type="match status" value="1"/>
</dbReference>
<feature type="transmembrane region" description="Helical" evidence="6">
    <location>
        <begin position="12"/>
        <end position="32"/>
    </location>
</feature>